<dbReference type="Gene3D" id="3.60.20.40">
    <property type="match status" value="1"/>
</dbReference>
<feature type="binding site" evidence="10">
    <location>
        <position position="452"/>
    </location>
    <ligand>
        <name>L-glutamate</name>
        <dbReference type="ChEBI" id="CHEBI:29985"/>
    </ligand>
</feature>
<comment type="catalytic activity">
    <reaction evidence="8 11">
        <text>an N-terminal (5-L-glutamyl)-[peptide] + an alpha-amino acid = 5-L-glutamyl amino acid + an N-terminal L-alpha-aminoacyl-[peptide]</text>
        <dbReference type="Rhea" id="RHEA:23904"/>
        <dbReference type="Rhea" id="RHEA-COMP:9780"/>
        <dbReference type="Rhea" id="RHEA-COMP:9795"/>
        <dbReference type="ChEBI" id="CHEBI:77644"/>
        <dbReference type="ChEBI" id="CHEBI:78597"/>
        <dbReference type="ChEBI" id="CHEBI:78599"/>
        <dbReference type="ChEBI" id="CHEBI:78608"/>
        <dbReference type="EC" id="2.3.2.2"/>
    </reaction>
</comment>
<evidence type="ECO:0000313" key="15">
    <source>
        <dbReference type="Proteomes" id="UP000294911"/>
    </source>
</evidence>
<feature type="signal peptide" evidence="13">
    <location>
        <begin position="1"/>
        <end position="26"/>
    </location>
</feature>
<feature type="binding site" evidence="10">
    <location>
        <begin position="473"/>
        <end position="474"/>
    </location>
    <ligand>
        <name>L-glutamate</name>
        <dbReference type="ChEBI" id="CHEBI:29985"/>
    </ligand>
</feature>
<keyword evidence="13" id="KW-0732">Signal</keyword>
<dbReference type="SUPFAM" id="SSF56235">
    <property type="entry name" value="N-terminal nucleophile aminohydrolases (Ntn hydrolases)"/>
    <property type="match status" value="1"/>
</dbReference>
<evidence type="ECO:0000313" key="14">
    <source>
        <dbReference type="EMBL" id="TCP46320.1"/>
    </source>
</evidence>
<evidence type="ECO:0000256" key="11">
    <source>
        <dbReference type="RuleBase" id="RU368036"/>
    </source>
</evidence>
<dbReference type="PRINTS" id="PR01210">
    <property type="entry name" value="GGTRANSPTASE"/>
</dbReference>
<dbReference type="PANTHER" id="PTHR43199:SF1">
    <property type="entry name" value="GLUTATHIONE HYDROLASE PROENZYME"/>
    <property type="match status" value="1"/>
</dbReference>
<keyword evidence="7 11" id="KW-0012">Acyltransferase</keyword>
<dbReference type="GO" id="GO:0006750">
    <property type="term" value="P:glutathione biosynthetic process"/>
    <property type="evidence" value="ECO:0007669"/>
    <property type="project" value="UniProtKB-KW"/>
</dbReference>
<name>A0A4R2QBF8_9PSEU</name>
<feature type="chain" id="PRO_5020555913" description="Glutathione hydrolase proenzyme" evidence="13">
    <location>
        <begin position="27"/>
        <end position="603"/>
    </location>
</feature>
<evidence type="ECO:0000256" key="4">
    <source>
        <dbReference type="ARBA" id="ARBA00022679"/>
    </source>
</evidence>
<evidence type="ECO:0000256" key="1">
    <source>
        <dbReference type="ARBA" id="ARBA00001049"/>
    </source>
</evidence>
<sequence length="603" mass="62629">MAARTLAAAVLTIGLAAGLAPAAAQADSNGLPDRAKRPVAEGFGGAVSSVDEDATKAGLAVLKRGGNAVDAAVATAAALGVTEPYSAGIGGGGYFVYYDAASRSVQAIDGRETAPAAMTEDSFVDPETGEVISFDEAVTSGLSVGVPGTPLTWERALANWGRLDLRKNLAPATKLAEQGFVVDEEFHGQTAANHERFAAFDSTAELFLPDGQPPAVGSTLRNPDLAETYRLLGEQGTSALYDGDLGADVARTVQQPPVAADTDLIVRPGLMEPADLAAYTAPDREPTGVRYGGVDVYSMPPTSSGGIAVGEALNILDGFDLSTMDRTAQWHHYLEASKLAYADRNAYVADPEFVDVPTDTLLSKEFAASRACLIDPNVAAPAPVEPGQLDGGDCTSSGAGAPQPYEGTSTTHLVTADAWGNVVSYTLTIEQTGGSGIVVPDRGFLLNNELTDFTIDPAEGGPNLPEPGKRPRSSMSPTIVLENGRPKLALGSPGGATIITTVLQTLLNRFDLGMNLPDAVAAPRMSQRNDEVTYAEQGILDSPERQRLEELGHRFEPAPADFSPNPELGAVAALEMLGHGKVRAVAEPERRGGGSAEVLIPTG</sequence>
<comment type="similarity">
    <text evidence="3 11">Belongs to the gamma-glutamyltransferase family.</text>
</comment>
<evidence type="ECO:0000256" key="13">
    <source>
        <dbReference type="SAM" id="SignalP"/>
    </source>
</evidence>
<dbReference type="Gene3D" id="1.10.246.130">
    <property type="match status" value="1"/>
</dbReference>
<dbReference type="EMBL" id="SLXQ01000014">
    <property type="protein sequence ID" value="TCP46320.1"/>
    <property type="molecule type" value="Genomic_DNA"/>
</dbReference>
<organism evidence="14 15">
    <name type="scientific">Tamaricihabitans halophyticus</name>
    <dbReference type="NCBI Taxonomy" id="1262583"/>
    <lineage>
        <taxon>Bacteria</taxon>
        <taxon>Bacillati</taxon>
        <taxon>Actinomycetota</taxon>
        <taxon>Actinomycetes</taxon>
        <taxon>Pseudonocardiales</taxon>
        <taxon>Pseudonocardiaceae</taxon>
        <taxon>Tamaricihabitans</taxon>
    </lineage>
</organism>
<keyword evidence="4 11" id="KW-0808">Transferase</keyword>
<feature type="binding site" evidence="10">
    <location>
        <position position="495"/>
    </location>
    <ligand>
        <name>L-glutamate</name>
        <dbReference type="ChEBI" id="CHEBI:29985"/>
    </ligand>
</feature>
<reference evidence="14 15" key="1">
    <citation type="submission" date="2019-03" db="EMBL/GenBank/DDBJ databases">
        <title>Genomic Encyclopedia of Type Strains, Phase IV (KMG-IV): sequencing the most valuable type-strain genomes for metagenomic binning, comparative biology and taxonomic classification.</title>
        <authorList>
            <person name="Goeker M."/>
        </authorList>
    </citation>
    <scope>NUCLEOTIDE SEQUENCE [LARGE SCALE GENOMIC DNA]</scope>
    <source>
        <strain evidence="14 15">DSM 45765</strain>
    </source>
</reference>
<feature type="active site" description="Nucleophile" evidence="9">
    <location>
        <position position="410"/>
    </location>
</feature>
<dbReference type="RefSeq" id="WP_132879765.1">
    <property type="nucleotide sequence ID" value="NZ_SLXQ01000014.1"/>
</dbReference>
<accession>A0A4R2QBF8</accession>
<dbReference type="InterPro" id="IPR043138">
    <property type="entry name" value="GGT_lsub"/>
</dbReference>
<evidence type="ECO:0000256" key="7">
    <source>
        <dbReference type="ARBA" id="ARBA00023315"/>
    </source>
</evidence>
<dbReference type="PANTHER" id="PTHR43199">
    <property type="entry name" value="GLUTATHIONE HYDROLASE"/>
    <property type="match status" value="1"/>
</dbReference>
<dbReference type="InterPro" id="IPR043137">
    <property type="entry name" value="GGT_ssub_C"/>
</dbReference>
<dbReference type="GO" id="GO:0006751">
    <property type="term" value="P:glutathione catabolic process"/>
    <property type="evidence" value="ECO:0007669"/>
    <property type="project" value="UniProtKB-UniRule"/>
</dbReference>
<evidence type="ECO:0000256" key="8">
    <source>
        <dbReference type="ARBA" id="ARBA00047417"/>
    </source>
</evidence>
<dbReference type="GO" id="GO:0036374">
    <property type="term" value="F:glutathione hydrolase activity"/>
    <property type="evidence" value="ECO:0007669"/>
    <property type="project" value="UniProtKB-UniRule"/>
</dbReference>
<evidence type="ECO:0000256" key="9">
    <source>
        <dbReference type="PIRSR" id="PIRSR600101-1"/>
    </source>
</evidence>
<proteinExistence type="inferred from homology"/>
<keyword evidence="15" id="KW-1185">Reference proteome</keyword>
<dbReference type="EC" id="3.4.19.13" evidence="11"/>
<feature type="binding site" evidence="10">
    <location>
        <position position="111"/>
    </location>
    <ligand>
        <name>L-glutamate</name>
        <dbReference type="ChEBI" id="CHEBI:29985"/>
    </ligand>
</feature>
<keyword evidence="5 11" id="KW-0378">Hydrolase</keyword>
<comment type="subunit">
    <text evidence="11">This enzyme consists of two polypeptide chains, which are synthesized in precursor form from a single polypeptide.</text>
</comment>
<evidence type="ECO:0000256" key="5">
    <source>
        <dbReference type="ARBA" id="ARBA00022801"/>
    </source>
</evidence>
<evidence type="ECO:0000256" key="10">
    <source>
        <dbReference type="PIRSR" id="PIRSR600101-2"/>
    </source>
</evidence>
<dbReference type="InterPro" id="IPR051792">
    <property type="entry name" value="GGT_bact"/>
</dbReference>
<comment type="catalytic activity">
    <reaction evidence="1 11">
        <text>an S-substituted glutathione + H2O = an S-substituted L-cysteinylglycine + L-glutamate</text>
        <dbReference type="Rhea" id="RHEA:59468"/>
        <dbReference type="ChEBI" id="CHEBI:15377"/>
        <dbReference type="ChEBI" id="CHEBI:29985"/>
        <dbReference type="ChEBI" id="CHEBI:90779"/>
        <dbReference type="ChEBI" id="CHEBI:143103"/>
        <dbReference type="EC" id="3.4.19.13"/>
    </reaction>
</comment>
<comment type="catalytic activity">
    <reaction evidence="2 11">
        <text>glutathione + H2O = L-cysteinylglycine + L-glutamate</text>
        <dbReference type="Rhea" id="RHEA:28807"/>
        <dbReference type="ChEBI" id="CHEBI:15377"/>
        <dbReference type="ChEBI" id="CHEBI:29985"/>
        <dbReference type="ChEBI" id="CHEBI:57925"/>
        <dbReference type="ChEBI" id="CHEBI:61694"/>
        <dbReference type="EC" id="3.4.19.13"/>
    </reaction>
</comment>
<feature type="region of interest" description="Disordered" evidence="12">
    <location>
        <begin position="456"/>
        <end position="476"/>
    </location>
</feature>
<dbReference type="OrthoDB" id="9781342at2"/>
<gene>
    <name evidence="14" type="ORF">EV191_114117</name>
</gene>
<comment type="PTM">
    <text evidence="11">Cleaved by autocatalysis into a large and a small subunit.</text>
</comment>
<dbReference type="Proteomes" id="UP000294911">
    <property type="component" value="Unassembled WGS sequence"/>
</dbReference>
<evidence type="ECO:0000256" key="2">
    <source>
        <dbReference type="ARBA" id="ARBA00001089"/>
    </source>
</evidence>
<dbReference type="NCBIfam" id="TIGR00066">
    <property type="entry name" value="g_glut_trans"/>
    <property type="match status" value="1"/>
</dbReference>
<dbReference type="EC" id="2.3.2.2" evidence="11"/>
<dbReference type="InterPro" id="IPR029055">
    <property type="entry name" value="Ntn_hydrolases_N"/>
</dbReference>
<comment type="pathway">
    <text evidence="11">Sulfur metabolism; glutathione metabolism.</text>
</comment>
<dbReference type="Pfam" id="PF01019">
    <property type="entry name" value="G_glu_transpept"/>
    <property type="match status" value="1"/>
</dbReference>
<keyword evidence="11" id="KW-0317">Glutathione biosynthesis</keyword>
<dbReference type="GO" id="GO:0103068">
    <property type="term" value="F:leukotriene C4 gamma-glutamyl transferase activity"/>
    <property type="evidence" value="ECO:0007669"/>
    <property type="project" value="UniProtKB-EC"/>
</dbReference>
<evidence type="ECO:0000256" key="6">
    <source>
        <dbReference type="ARBA" id="ARBA00023145"/>
    </source>
</evidence>
<dbReference type="UniPathway" id="UPA00204"/>
<evidence type="ECO:0000256" key="12">
    <source>
        <dbReference type="SAM" id="MobiDB-lite"/>
    </source>
</evidence>
<protein>
    <recommendedName>
        <fullName evidence="11">Glutathione hydrolase proenzyme</fullName>
        <ecNumber evidence="11">2.3.2.2</ecNumber>
        <ecNumber evidence="11">3.4.19.13</ecNumber>
    </recommendedName>
    <component>
        <recommendedName>
            <fullName evidence="11">Glutathione hydrolase large chain</fullName>
        </recommendedName>
    </component>
    <component>
        <recommendedName>
            <fullName evidence="11">Glutathione hydrolase small chain</fullName>
        </recommendedName>
    </component>
</protein>
<evidence type="ECO:0000256" key="3">
    <source>
        <dbReference type="ARBA" id="ARBA00009381"/>
    </source>
</evidence>
<keyword evidence="6 11" id="KW-0865">Zymogen</keyword>
<comment type="caution">
    <text evidence="14">The sequence shown here is derived from an EMBL/GenBank/DDBJ whole genome shotgun (WGS) entry which is preliminary data.</text>
</comment>
<dbReference type="AlphaFoldDB" id="A0A4R2QBF8"/>
<dbReference type="InterPro" id="IPR000101">
    <property type="entry name" value="GGT_peptidase"/>
</dbReference>